<keyword evidence="2" id="KW-0808">Transferase</keyword>
<proteinExistence type="predicted"/>
<name>A0A9Q4NSE3_9CORY</name>
<keyword evidence="2" id="KW-0695">RNA-directed DNA polymerase</keyword>
<dbReference type="RefSeq" id="WP_269028495.1">
    <property type="nucleotide sequence ID" value="NZ_BAABDP010000006.1"/>
</dbReference>
<reference evidence="2" key="1">
    <citation type="submission" date="2022-08" db="EMBL/GenBank/DDBJ databases">
        <title>Corynebacterium sp. nov., isolated from clinical breast specimens.</title>
        <authorList>
            <person name="Zhang T."/>
        </authorList>
    </citation>
    <scope>NUCLEOTIDE SEQUENCE</scope>
    <source>
        <strain evidence="2">CCUG 57942</strain>
    </source>
</reference>
<dbReference type="Proteomes" id="UP001071110">
    <property type="component" value="Unassembled WGS sequence"/>
</dbReference>
<dbReference type="AlphaFoldDB" id="A0A9Q4NSE3"/>
<comment type="caution">
    <text evidence="2">The sequence shown here is derived from an EMBL/GenBank/DDBJ whole genome shotgun (WGS) entry which is preliminary data.</text>
</comment>
<organism evidence="2 3">
    <name type="scientific">Corynebacterium pilbarense</name>
    <dbReference type="NCBI Taxonomy" id="1288393"/>
    <lineage>
        <taxon>Bacteria</taxon>
        <taxon>Bacillati</taxon>
        <taxon>Actinomycetota</taxon>
        <taxon>Actinomycetes</taxon>
        <taxon>Mycobacteriales</taxon>
        <taxon>Corynebacteriaceae</taxon>
        <taxon>Corynebacterium</taxon>
    </lineage>
</organism>
<protein>
    <submittedName>
        <fullName evidence="2">RNA-directed DNA polymerase</fullName>
    </submittedName>
</protein>
<dbReference type="GO" id="GO:0003964">
    <property type="term" value="F:RNA-directed DNA polymerase activity"/>
    <property type="evidence" value="ECO:0007669"/>
    <property type="project" value="UniProtKB-KW"/>
</dbReference>
<dbReference type="EMBL" id="JANRML010000021">
    <property type="protein sequence ID" value="MCZ2221829.1"/>
    <property type="molecule type" value="Genomic_DNA"/>
</dbReference>
<evidence type="ECO:0000256" key="1">
    <source>
        <dbReference type="SAM" id="MobiDB-lite"/>
    </source>
</evidence>
<evidence type="ECO:0000313" key="2">
    <source>
        <dbReference type="EMBL" id="MCZ2221829.1"/>
    </source>
</evidence>
<dbReference type="CDD" id="cd01646">
    <property type="entry name" value="RT_Bac_retron_I"/>
    <property type="match status" value="1"/>
</dbReference>
<gene>
    <name evidence="2" type="ORF">NUW87_10680</name>
</gene>
<sequence>MTNASDESAKNNDEENRDGILPKEFDRWRNLENGLKNDLVFAYRKAKADVFQTDHLSRLEVAAYEENLWAELCELAEEISVVSGMPWYDLFEEKSGDGGSQATIKYKELAGRSADWCSKIVGDPHYIFKKADWRESKKDPRIHHFSSQHLRADKDLGIAQRWEAKASQAGKNDAKERRLVLRPVCVGTMHLHVLSALWIARVGSKFDAELSDSVYSNRVRRSYDKKHVNNFALGSLEPYLNNYRRWKEDGVNAVEELVKANRDALFVSADLTSYFHNIDPNFLLNEGWLTKWQGHLFEEKGGGALVGEDLAIHILLVEAFKAWSQNLGKTLGKANDVGGLPVGVSASKVIGNIALIDLDRAVEQGIKPRFYGRYVDDIALVIEGHPEIEDLKNLGDWIKHRLTLFPLGDKDTSNDDVELHFRASVSTGGKSTAPGGGAGSDKLTDETSEQAGTTDDSALNGESKDQTLGTGNSVVEVKVPFQVNSEFVFNKDKFSLVHAEGKFGQWAVNHVRSVMMQNTSEWRNMPVLPEDPVEVATKIIALMYEQPTRDAEFFGLEAIATKRAGFALKVRDLKTIARNVTASDWKPHREQFISSFVQHTSKPNRFTEFHNYYQRLFRLCLEVGDTGGAQSIAHALVEIMGSIQDNRTALEVAGQDVDKNADPILKSWRKLAHAKLADEVVSVPNRLASMAHKRALLKTLQSLVSHNTDQESDQLDDYFGNWLLQDCSDEEVQKQFYQEIFQRLFAMDLALVPFKQVLVSRELDHYSKGTPVKFEENDFAFLQAAENRQDEVPTALERLLGESTWKLLEFLDAVGARFSVETLTGYLEENKADTPVTIRGIVFPTRPPSPIELFAWTRVAGADGHGPWSDCDLNMRHVQDWFLIARGFAERTDIFADLPVKDKDRFERLKETMQKELTEPAGVPWRGGSNDENIWFPSAGSDQSKVKVAIGALLTPQEYLTQSVMGNPQIGLKRWNTTAKLVNGVMAEGSADYFVLHEACLPPTWFLTAATHLRRKKINLISGVEYLHGPRPVVHNQVWFSALHKGFKFPSLGLYIQDKQRPAHAEADNLNHIDRLKLEPKVAWQGESKPPRIAHGNFHFALLVCSELTNSEYRNSLRGAIDALFVVEWNRDLNTFNSLVEAAALDIHSYIVQVNNREYGDSRIRVPARESHKRDMVQIRGGTNDHFVVGELDVKGLREFQSHAYVPKGEFKPLPDGFELKPHRKK</sequence>
<accession>A0A9Q4NSE3</accession>
<evidence type="ECO:0000313" key="3">
    <source>
        <dbReference type="Proteomes" id="UP001071110"/>
    </source>
</evidence>
<keyword evidence="3" id="KW-1185">Reference proteome</keyword>
<keyword evidence="2" id="KW-0548">Nucleotidyltransferase</keyword>
<feature type="region of interest" description="Disordered" evidence="1">
    <location>
        <begin position="426"/>
        <end position="467"/>
    </location>
</feature>